<keyword evidence="2" id="KW-1133">Transmembrane helix</keyword>
<dbReference type="Proteomes" id="UP000192359">
    <property type="component" value="Unassembled WGS sequence"/>
</dbReference>
<feature type="transmembrane region" description="Helical" evidence="2">
    <location>
        <begin position="806"/>
        <end position="824"/>
    </location>
</feature>
<feature type="transmembrane region" description="Helical" evidence="2">
    <location>
        <begin position="557"/>
        <end position="579"/>
    </location>
</feature>
<feature type="transmembrane region" description="Helical" evidence="2">
    <location>
        <begin position="635"/>
        <end position="655"/>
    </location>
</feature>
<sequence>MENLFLNIGLYIGSLFVISAAALLVNSVATAPQQILLLMMLTLLMYATGLATYRYVRKLRLASYSFTATGLALIPFCGVAVYNLIWPYSGALLWLIVSIIGTVAVFGALALMQARVMSYLALAYIVSDVLAVSKTMQVGLIWYFVALLLVATLIAFYLKFRADRLPTPIAAGFLDGSRVFVPGTVAATLLAVSLEYWEVSIIAALATAYAVSFMDQRPAWLYYLQARLYSLVAVGALSLWGGTQADSSVFMYAPPALLLIATSLVLLYVRLPRLPWRVGIDAAVTWLLAQPFMGLSLLALAHESRSHATFFETSPLFSPLISVSKLSDHLIMGLLCLVDVITLGLLAMRTRWSRYLPFIALALTWCGFFVLPPIPLVATATALGLLCILAPRTDTYASTPDGRTSTGYSPVRWAQAGTLLFTATGILALELLPGSPRYLALILLSAGMATSHLIAELDIRRSVNWSRQNLPGIFTPQTVTFFALLAHAFATVVVLTSTVSLPSTALNRSPESVLAVHAAGLGAMIGLAHAAALLTLERALIQKTAVYDGRRPGSAEPLGLLLVFYIFVAICMLAFSTPFELKNELLALALAAVGPVVLLAITGRALRPHLMVVIRIYAVYAVLRMLFALDLEPSAFTLTFLSLVTFMSLTSLLLIRNRPHNEHRAEYVTGLVCGWGSATVGLMLLDTAWNPYTAIGSLVLIALALAWIVAQRLQTVLAMQATLIATGLTIGLFTLLRGLTSASDTLVSLALTLLIMATTKGWSGAIPAVEPLSPTVPAIDPAGTPHQSRTPEPDPLGRWGYLHNRAMALTGLIISSCTGGFVYFTAEDAWLAVTASVLLTAGWSLQAPPRLRSYVLVLGLNAAILRLLISSVANNDFFYVIQCLVLSSSLLALISLREVLPTFMRPARSASASGSDRGIAPGALLFWIAFTLQAIFTLLWLPVALSSLSTPDKVLMLLVTGTVIGASAVAGKRLAPILATALITIQLLQLLGGLSIWSLFLVGFALIGLVVWRLLARSDDDSPGETRTEAPAPTPVQQQSAPLPQQQATPPTDPNQGPIIPWARG</sequence>
<proteinExistence type="predicted"/>
<keyword evidence="2" id="KW-0472">Membrane</keyword>
<feature type="transmembrane region" description="Helical" evidence="2">
    <location>
        <begin position="717"/>
        <end position="739"/>
    </location>
</feature>
<feature type="transmembrane region" description="Helical" evidence="2">
    <location>
        <begin position="283"/>
        <end position="301"/>
    </location>
</feature>
<gene>
    <name evidence="3" type="ORF">A7979_09565</name>
</gene>
<feature type="transmembrane region" description="Helical" evidence="2">
    <location>
        <begin position="854"/>
        <end position="873"/>
    </location>
</feature>
<evidence type="ECO:0000256" key="1">
    <source>
        <dbReference type="SAM" id="MobiDB-lite"/>
    </source>
</evidence>
<reference evidence="3 4" key="1">
    <citation type="submission" date="2016-05" db="EMBL/GenBank/DDBJ databases">
        <title>Draft genome sequence of a porcine commensal Rothia nasimurium.</title>
        <authorList>
            <person name="Gaiser R.A."/>
            <person name="Van Baarlen P."/>
            <person name="Wells J.M."/>
        </authorList>
    </citation>
    <scope>NUCLEOTIDE SEQUENCE [LARGE SCALE GENOMIC DNA]</scope>
    <source>
        <strain evidence="3 4">PT-32</strain>
    </source>
</reference>
<name>A0A1Y1RT23_9MICC</name>
<feature type="transmembrane region" description="Helical" evidence="2">
    <location>
        <begin position="329"/>
        <end position="348"/>
    </location>
</feature>
<feature type="transmembrane region" description="Helical" evidence="2">
    <location>
        <begin position="91"/>
        <end position="111"/>
    </location>
</feature>
<keyword evidence="2" id="KW-0812">Transmembrane</keyword>
<feature type="transmembrane region" description="Helical" evidence="2">
    <location>
        <begin position="140"/>
        <end position="158"/>
    </location>
</feature>
<dbReference type="AlphaFoldDB" id="A0A1Y1RT23"/>
<keyword evidence="4" id="KW-1185">Reference proteome</keyword>
<feature type="transmembrane region" description="Helical" evidence="2">
    <location>
        <begin position="879"/>
        <end position="900"/>
    </location>
</feature>
<organism evidence="3 4">
    <name type="scientific">Rothia nasimurium</name>
    <dbReference type="NCBI Taxonomy" id="85336"/>
    <lineage>
        <taxon>Bacteria</taxon>
        <taxon>Bacillati</taxon>
        <taxon>Actinomycetota</taxon>
        <taxon>Actinomycetes</taxon>
        <taxon>Micrococcales</taxon>
        <taxon>Micrococcaceae</taxon>
        <taxon>Rothia</taxon>
    </lineage>
</organism>
<feature type="transmembrane region" description="Helical" evidence="2">
    <location>
        <begin position="35"/>
        <end position="56"/>
    </location>
</feature>
<feature type="region of interest" description="Disordered" evidence="1">
    <location>
        <begin position="1021"/>
        <end position="1065"/>
    </location>
</feature>
<feature type="transmembrane region" description="Helical" evidence="2">
    <location>
        <begin position="585"/>
        <end position="603"/>
    </location>
</feature>
<feature type="transmembrane region" description="Helical" evidence="2">
    <location>
        <begin position="691"/>
        <end position="710"/>
    </location>
</feature>
<dbReference type="EMBL" id="LXWF01000004">
    <property type="protein sequence ID" value="ORC24395.1"/>
    <property type="molecule type" value="Genomic_DNA"/>
</dbReference>
<protein>
    <recommendedName>
        <fullName evidence="5">DUF2339 domain-containing protein</fullName>
    </recommendedName>
</protein>
<evidence type="ECO:0000256" key="2">
    <source>
        <dbReference type="SAM" id="Phobius"/>
    </source>
</evidence>
<feature type="transmembrane region" description="Helical" evidence="2">
    <location>
        <begin position="478"/>
        <end position="501"/>
    </location>
</feature>
<feature type="transmembrane region" description="Helical" evidence="2">
    <location>
        <begin position="7"/>
        <end position="29"/>
    </location>
</feature>
<evidence type="ECO:0008006" key="5">
    <source>
        <dbReference type="Google" id="ProtNLM"/>
    </source>
</evidence>
<feature type="transmembrane region" description="Helical" evidence="2">
    <location>
        <begin position="226"/>
        <end position="243"/>
    </location>
</feature>
<accession>A0A1Y1RT23</accession>
<feature type="compositionally biased region" description="Low complexity" evidence="1">
    <location>
        <begin position="1035"/>
        <end position="1056"/>
    </location>
</feature>
<feature type="transmembrane region" description="Helical" evidence="2">
    <location>
        <begin position="610"/>
        <end position="629"/>
    </location>
</feature>
<feature type="transmembrane region" description="Helical" evidence="2">
    <location>
        <begin position="438"/>
        <end position="457"/>
    </location>
</feature>
<evidence type="ECO:0000313" key="3">
    <source>
        <dbReference type="EMBL" id="ORC24395.1"/>
    </source>
</evidence>
<feature type="transmembrane region" description="Helical" evidence="2">
    <location>
        <begin position="954"/>
        <end position="975"/>
    </location>
</feature>
<evidence type="ECO:0000313" key="4">
    <source>
        <dbReference type="Proteomes" id="UP000192359"/>
    </source>
</evidence>
<feature type="transmembrane region" description="Helical" evidence="2">
    <location>
        <begin position="355"/>
        <end position="371"/>
    </location>
</feature>
<dbReference type="RefSeq" id="WP_083090714.1">
    <property type="nucleotide sequence ID" value="NZ_LXWF01000004.1"/>
</dbReference>
<feature type="transmembrane region" description="Helical" evidence="2">
    <location>
        <begin position="987"/>
        <end position="1012"/>
    </location>
</feature>
<dbReference type="OrthoDB" id="4966949at2"/>
<feature type="transmembrane region" description="Helical" evidence="2">
    <location>
        <begin position="921"/>
        <end position="942"/>
    </location>
</feature>
<feature type="transmembrane region" description="Helical" evidence="2">
    <location>
        <begin position="249"/>
        <end position="271"/>
    </location>
</feature>
<feature type="transmembrane region" description="Helical" evidence="2">
    <location>
        <begin position="63"/>
        <end position="85"/>
    </location>
</feature>
<comment type="caution">
    <text evidence="3">The sequence shown here is derived from an EMBL/GenBank/DDBJ whole genome shotgun (WGS) entry which is preliminary data.</text>
</comment>
<feature type="transmembrane region" description="Helical" evidence="2">
    <location>
        <begin position="196"/>
        <end position="214"/>
    </location>
</feature>
<feature type="transmembrane region" description="Helical" evidence="2">
    <location>
        <begin position="513"/>
        <end position="536"/>
    </location>
</feature>
<feature type="transmembrane region" description="Helical" evidence="2">
    <location>
        <begin position="667"/>
        <end position="685"/>
    </location>
</feature>